<dbReference type="Gene3D" id="3.40.1510.10">
    <property type="entry name" value="Hut operon regulatory protein HutP"/>
    <property type="match status" value="1"/>
</dbReference>
<proteinExistence type="inferred from homology"/>
<dbReference type="InterPro" id="IPR036482">
    <property type="entry name" value="Regulatory_HutP_sf"/>
</dbReference>
<keyword evidence="4" id="KW-0694">RNA-binding</keyword>
<dbReference type="Pfam" id="PF09021">
    <property type="entry name" value="HutP"/>
    <property type="match status" value="1"/>
</dbReference>
<dbReference type="EMBL" id="JAKGUD010000014">
    <property type="protein sequence ID" value="MCF4143347.1"/>
    <property type="molecule type" value="Genomic_DNA"/>
</dbReference>
<dbReference type="Proteomes" id="UP001200430">
    <property type="component" value="Unassembled WGS sequence"/>
</dbReference>
<dbReference type="InterPro" id="IPR015111">
    <property type="entry name" value="Regulatory_HutP"/>
</dbReference>
<dbReference type="CDD" id="cd11640">
    <property type="entry name" value="HutP"/>
    <property type="match status" value="1"/>
</dbReference>
<reference evidence="7 8" key="1">
    <citation type="submission" date="2022-01" db="EMBL/GenBank/DDBJ databases">
        <title>Dethiosulfovibrio faecalis sp. nov., a novel proteolytic, non-sulfur-reducing bacterium isolated from a marine aquaculture solid waste bioreactor.</title>
        <authorList>
            <person name="Grabowski S."/>
            <person name="Apolinario E."/>
            <person name="Schneider N."/>
            <person name="Marshall C.W."/>
            <person name="Sowers K.R."/>
        </authorList>
    </citation>
    <scope>NUCLEOTIDE SEQUENCE [LARGE SCALE GENOMIC DNA]</scope>
    <source>
        <strain evidence="7 8">DSM 12537</strain>
    </source>
</reference>
<protein>
    <recommendedName>
        <fullName evidence="3">Hut operon positive regulatory protein</fullName>
    </recommendedName>
</protein>
<name>A0ABS9EQ87_9BACT</name>
<evidence type="ECO:0000256" key="1">
    <source>
        <dbReference type="ARBA" id="ARBA00002945"/>
    </source>
</evidence>
<evidence type="ECO:0000256" key="2">
    <source>
        <dbReference type="ARBA" id="ARBA00009992"/>
    </source>
</evidence>
<sequence length="179" mass="19617">MKWTKMFAGEEREQDVADNGREMEREILPDDDDGVEIVARIRFNADGQIGRAALLLASTLTKEDEDSVKRQLLGLGWHSVATEVGGVYGDLPQKITRALVGAALNSGVIQKDQREMHALMHAAFESLDAFIPSGLLEASIGAKIAIVRNDRWISVAVMGDTAYHAVAHHERFGLGVMHI</sequence>
<keyword evidence="5" id="KW-0805">Transcription regulation</keyword>
<keyword evidence="6" id="KW-0804">Transcription</keyword>
<dbReference type="SUPFAM" id="SSF111064">
    <property type="entry name" value="Hut operon positive regulatory protein HutP"/>
    <property type="match status" value="1"/>
</dbReference>
<gene>
    <name evidence="7" type="ORF">L2W38_11040</name>
</gene>
<comment type="function">
    <text evidence="1">Antiterminator that binds to cis-acting regulatory sequences on the mRNA in the presence of histidine, thereby suppressing transcription termination and activating the hut operon for histidine utilization.</text>
</comment>
<organism evidence="7 8">
    <name type="scientific">Dethiosulfovibrio marinus</name>
    <dbReference type="NCBI Taxonomy" id="133532"/>
    <lineage>
        <taxon>Bacteria</taxon>
        <taxon>Thermotogati</taxon>
        <taxon>Synergistota</taxon>
        <taxon>Synergistia</taxon>
        <taxon>Synergistales</taxon>
        <taxon>Dethiosulfovibrionaceae</taxon>
        <taxon>Dethiosulfovibrio</taxon>
    </lineage>
</organism>
<evidence type="ECO:0000256" key="3">
    <source>
        <dbReference type="ARBA" id="ARBA00019377"/>
    </source>
</evidence>
<comment type="caution">
    <text evidence="7">The sequence shown here is derived from an EMBL/GenBank/DDBJ whole genome shotgun (WGS) entry which is preliminary data.</text>
</comment>
<accession>A0ABS9EQ87</accession>
<keyword evidence="8" id="KW-1185">Reference proteome</keyword>
<dbReference type="RefSeq" id="WP_236100049.1">
    <property type="nucleotide sequence ID" value="NZ_JAKGUD010000014.1"/>
</dbReference>
<evidence type="ECO:0000313" key="8">
    <source>
        <dbReference type="Proteomes" id="UP001200430"/>
    </source>
</evidence>
<comment type="similarity">
    <text evidence="2">Belongs to the HutP family.</text>
</comment>
<evidence type="ECO:0000313" key="7">
    <source>
        <dbReference type="EMBL" id="MCF4143347.1"/>
    </source>
</evidence>
<evidence type="ECO:0000256" key="5">
    <source>
        <dbReference type="ARBA" id="ARBA00023015"/>
    </source>
</evidence>
<evidence type="ECO:0000256" key="6">
    <source>
        <dbReference type="ARBA" id="ARBA00023163"/>
    </source>
</evidence>
<evidence type="ECO:0000256" key="4">
    <source>
        <dbReference type="ARBA" id="ARBA00022884"/>
    </source>
</evidence>